<name>A0A433PGT8_9FUNG</name>
<keyword evidence="1" id="KW-0175">Coiled coil</keyword>
<dbReference type="EMBL" id="RBNJ01023909">
    <property type="protein sequence ID" value="RUS16709.1"/>
    <property type="molecule type" value="Genomic_DNA"/>
</dbReference>
<accession>A0A433PGT8</accession>
<organism evidence="2 3">
    <name type="scientific">Jimgerdemannia flammicorona</name>
    <dbReference type="NCBI Taxonomy" id="994334"/>
    <lineage>
        <taxon>Eukaryota</taxon>
        <taxon>Fungi</taxon>
        <taxon>Fungi incertae sedis</taxon>
        <taxon>Mucoromycota</taxon>
        <taxon>Mucoromycotina</taxon>
        <taxon>Endogonomycetes</taxon>
        <taxon>Endogonales</taxon>
        <taxon>Endogonaceae</taxon>
        <taxon>Jimgerdemannia</taxon>
    </lineage>
</organism>
<dbReference type="AlphaFoldDB" id="A0A433PGT8"/>
<keyword evidence="3" id="KW-1185">Reference proteome</keyword>
<reference evidence="2 3" key="1">
    <citation type="journal article" date="2018" name="New Phytol.">
        <title>Phylogenomics of Endogonaceae and evolution of mycorrhizas within Mucoromycota.</title>
        <authorList>
            <person name="Chang Y."/>
            <person name="Desiro A."/>
            <person name="Na H."/>
            <person name="Sandor L."/>
            <person name="Lipzen A."/>
            <person name="Clum A."/>
            <person name="Barry K."/>
            <person name="Grigoriev I.V."/>
            <person name="Martin F.M."/>
            <person name="Stajich J.E."/>
            <person name="Smith M.E."/>
            <person name="Bonito G."/>
            <person name="Spatafora J.W."/>
        </authorList>
    </citation>
    <scope>NUCLEOTIDE SEQUENCE [LARGE SCALE GENOMIC DNA]</scope>
    <source>
        <strain evidence="2 3">AD002</strain>
    </source>
</reference>
<dbReference type="Proteomes" id="UP000274822">
    <property type="component" value="Unassembled WGS sequence"/>
</dbReference>
<gene>
    <name evidence="2" type="ORF">BC938DRAFT_476489</name>
</gene>
<proteinExistence type="predicted"/>
<comment type="caution">
    <text evidence="2">The sequence shown here is derived from an EMBL/GenBank/DDBJ whole genome shotgun (WGS) entry which is preliminary data.</text>
</comment>
<protein>
    <submittedName>
        <fullName evidence="2">Uncharacterized protein</fullName>
    </submittedName>
</protein>
<evidence type="ECO:0000313" key="3">
    <source>
        <dbReference type="Proteomes" id="UP000274822"/>
    </source>
</evidence>
<feature type="coiled-coil region" evidence="1">
    <location>
        <begin position="32"/>
        <end position="59"/>
    </location>
</feature>
<sequence>MDSNSDADPCILLPITSSSPLLTHIKLEEFQKDAIFRQMQEYKRECARLERRTLQFEEQQVDYEAQLSAVNVQWEQVSCQAFV</sequence>
<evidence type="ECO:0000256" key="1">
    <source>
        <dbReference type="SAM" id="Coils"/>
    </source>
</evidence>
<evidence type="ECO:0000313" key="2">
    <source>
        <dbReference type="EMBL" id="RUS16709.1"/>
    </source>
</evidence>